<sequence length="242" mass="27338">MCTISWKTDSNGSRRVYFNRDELKSRPVAIPPQKFSSTNEVAYLAPIDPAGGGTWMAVNERGVMIALLNRWHEKVKLHGRKLSRGEIVLSLADCKSVEEAEVRIHSRDLGCFLAFTIVLSDHHSFSIFAWDGKRLVREDLHSPITSSSFAFPEVKCFREAALANGDVRRVHAGVDIIPSAYTVRMNRPDAQTWSRSEITFLEKSVIWDYWEEMPDLSGEPTHYRASLTLKPNHSDHGAISVL</sequence>
<proteinExistence type="predicted"/>
<evidence type="ECO:0000313" key="2">
    <source>
        <dbReference type="Proteomes" id="UP001597375"/>
    </source>
</evidence>
<gene>
    <name evidence="1" type="ORF">ACFSSA_13045</name>
</gene>
<dbReference type="Proteomes" id="UP001597375">
    <property type="component" value="Unassembled WGS sequence"/>
</dbReference>
<reference evidence="2" key="1">
    <citation type="journal article" date="2019" name="Int. J. Syst. Evol. Microbiol.">
        <title>The Global Catalogue of Microorganisms (GCM) 10K type strain sequencing project: providing services to taxonomists for standard genome sequencing and annotation.</title>
        <authorList>
            <consortium name="The Broad Institute Genomics Platform"/>
            <consortium name="The Broad Institute Genome Sequencing Center for Infectious Disease"/>
            <person name="Wu L."/>
            <person name="Ma J."/>
        </authorList>
    </citation>
    <scope>NUCLEOTIDE SEQUENCE [LARGE SCALE GENOMIC DNA]</scope>
    <source>
        <strain evidence="2">CGMCC 4.7106</strain>
    </source>
</reference>
<dbReference type="EMBL" id="JBHUIT010000031">
    <property type="protein sequence ID" value="MFD2257603.1"/>
    <property type="molecule type" value="Genomic_DNA"/>
</dbReference>
<protein>
    <submittedName>
        <fullName evidence="1">NRDE family protein</fullName>
    </submittedName>
</protein>
<accession>A0ABW5D928</accession>
<keyword evidence="2" id="KW-1185">Reference proteome</keyword>
<evidence type="ECO:0000313" key="1">
    <source>
        <dbReference type="EMBL" id="MFD2257603.1"/>
    </source>
</evidence>
<comment type="caution">
    <text evidence="1">The sequence shown here is derived from an EMBL/GenBank/DDBJ whole genome shotgun (WGS) entry which is preliminary data.</text>
</comment>
<name>A0ABW5D928_9BACT</name>
<dbReference type="RefSeq" id="WP_386820917.1">
    <property type="nucleotide sequence ID" value="NZ_JBHUIT010000031.1"/>
</dbReference>
<organism evidence="1 2">
    <name type="scientific">Luteolibacter algae</name>
    <dbReference type="NCBI Taxonomy" id="454151"/>
    <lineage>
        <taxon>Bacteria</taxon>
        <taxon>Pseudomonadati</taxon>
        <taxon>Verrucomicrobiota</taxon>
        <taxon>Verrucomicrobiia</taxon>
        <taxon>Verrucomicrobiales</taxon>
        <taxon>Verrucomicrobiaceae</taxon>
        <taxon>Luteolibacter</taxon>
    </lineage>
</organism>
<dbReference type="Pfam" id="PF05742">
    <property type="entry name" value="TANGO2"/>
    <property type="match status" value="1"/>
</dbReference>
<dbReference type="InterPro" id="IPR008551">
    <property type="entry name" value="TANGO2"/>
</dbReference>